<keyword evidence="9 13" id="KW-0066">ATP synthesis</keyword>
<proteinExistence type="inferred from homology"/>
<dbReference type="CDD" id="cd06503">
    <property type="entry name" value="ATP-synt_Fo_b"/>
    <property type="match status" value="1"/>
</dbReference>
<evidence type="ECO:0000313" key="20">
    <source>
        <dbReference type="Proteomes" id="UP000251571"/>
    </source>
</evidence>
<dbReference type="Proteomes" id="UP000251571">
    <property type="component" value="Unassembled WGS sequence"/>
</dbReference>
<feature type="transmembrane region" description="Helical" evidence="13">
    <location>
        <begin position="33"/>
        <end position="58"/>
    </location>
</feature>
<gene>
    <name evidence="13" type="primary">atpF</name>
    <name evidence="17" type="ORF">BCF38_10435</name>
    <name evidence="18" type="ORF">SAMN05421539_10435</name>
</gene>
<evidence type="ECO:0000313" key="18">
    <source>
        <dbReference type="EMBL" id="SSA45737.1"/>
    </source>
</evidence>
<comment type="function">
    <text evidence="11">Component of the F(0) channel, it forms part of the peripheral stalk, linking F(1) to F(0). The b'-subunit is a diverged and duplicated form of b found in plants and photosynthetic bacteria.</text>
</comment>
<evidence type="ECO:0000256" key="12">
    <source>
        <dbReference type="ARBA" id="ARBA00037847"/>
    </source>
</evidence>
<dbReference type="AlphaFoldDB" id="A0A2Y9ATC9"/>
<dbReference type="GO" id="GO:0005886">
    <property type="term" value="C:plasma membrane"/>
    <property type="evidence" value="ECO:0007669"/>
    <property type="project" value="UniProtKB-SubCell"/>
</dbReference>
<feature type="chain" id="PRO_5033338276" description="ATP synthase subunit b" evidence="16">
    <location>
        <begin position="18"/>
        <end position="186"/>
    </location>
</feature>
<dbReference type="InterPro" id="IPR002146">
    <property type="entry name" value="ATP_synth_b/b'su_bac/chlpt"/>
</dbReference>
<keyword evidence="8 13" id="KW-0472">Membrane</keyword>
<evidence type="ECO:0000313" key="17">
    <source>
        <dbReference type="EMBL" id="PWJ19106.1"/>
    </source>
</evidence>
<keyword evidence="6 13" id="KW-1133">Transmembrane helix</keyword>
<evidence type="ECO:0000256" key="5">
    <source>
        <dbReference type="ARBA" id="ARBA00022781"/>
    </source>
</evidence>
<accession>A0A2Y9ATC9</accession>
<dbReference type="Proteomes" id="UP000245839">
    <property type="component" value="Unassembled WGS sequence"/>
</dbReference>
<feature type="coiled-coil region" evidence="15">
    <location>
        <begin position="62"/>
        <end position="140"/>
    </location>
</feature>
<keyword evidence="13" id="KW-1003">Cell membrane</keyword>
<keyword evidence="5 13" id="KW-0375">Hydrogen ion transport</keyword>
<comment type="function">
    <text evidence="10 13">F(1)F(0) ATP synthase produces ATP from ADP in the presence of a proton or sodium gradient. F-type ATPases consist of two structural domains, F(1) containing the extramembraneous catalytic core and F(0) containing the membrane proton channel, linked together by a central stalk and a peripheral stalk. During catalysis, ATP synthesis in the catalytic domain of F(1) is coupled via a rotary mechanism of the central stalk subunits to proton translocation.</text>
</comment>
<keyword evidence="3 13" id="KW-0138">CF(0)</keyword>
<dbReference type="Pfam" id="PF00430">
    <property type="entry name" value="ATP-synt_B"/>
    <property type="match status" value="1"/>
</dbReference>
<comment type="similarity">
    <text evidence="1 13 14">Belongs to the ATPase B chain family.</text>
</comment>
<keyword evidence="15" id="KW-0175">Coiled coil</keyword>
<name>A0A2Y9ATC9_9RHOB</name>
<dbReference type="GO" id="GO:0046933">
    <property type="term" value="F:proton-transporting ATP synthase activity, rotational mechanism"/>
    <property type="evidence" value="ECO:0007669"/>
    <property type="project" value="UniProtKB-UniRule"/>
</dbReference>
<evidence type="ECO:0000256" key="6">
    <source>
        <dbReference type="ARBA" id="ARBA00022989"/>
    </source>
</evidence>
<evidence type="ECO:0000313" key="19">
    <source>
        <dbReference type="Proteomes" id="UP000245839"/>
    </source>
</evidence>
<comment type="subcellular location">
    <subcellularLocation>
        <location evidence="13">Cell membrane</location>
        <topology evidence="13">Single-pass membrane protein</topology>
    </subcellularLocation>
    <subcellularLocation>
        <location evidence="12">Endomembrane system</location>
        <topology evidence="12">Single-pass membrane protein</topology>
    </subcellularLocation>
</comment>
<dbReference type="PANTHER" id="PTHR33445:SF1">
    <property type="entry name" value="ATP SYNTHASE SUBUNIT B"/>
    <property type="match status" value="1"/>
</dbReference>
<dbReference type="RefSeq" id="WP_172500052.1">
    <property type="nucleotide sequence ID" value="NZ_QGDJ01000004.1"/>
</dbReference>
<keyword evidence="2 13" id="KW-0813">Transport</keyword>
<dbReference type="GO" id="GO:0045259">
    <property type="term" value="C:proton-transporting ATP synthase complex"/>
    <property type="evidence" value="ECO:0007669"/>
    <property type="project" value="UniProtKB-KW"/>
</dbReference>
<evidence type="ECO:0000256" key="15">
    <source>
        <dbReference type="SAM" id="Coils"/>
    </source>
</evidence>
<evidence type="ECO:0000256" key="8">
    <source>
        <dbReference type="ARBA" id="ARBA00023136"/>
    </source>
</evidence>
<keyword evidence="7 13" id="KW-0406">Ion transport</keyword>
<dbReference type="GO" id="GO:0012505">
    <property type="term" value="C:endomembrane system"/>
    <property type="evidence" value="ECO:0007669"/>
    <property type="project" value="UniProtKB-SubCell"/>
</dbReference>
<sequence length="186" mass="20235">MIRTTIPLILLASPALAASGEYGFFSLRNTDFVVSIGFVIFIGILVYFKVPGLLLGMLDSRAEGIQKDLDEARSLRDEATALLADYERKTREARAQADEIVATAKAEAEASNVQARKDLEASVERRLAAAADQIESARAAAVREVRDEAIRVATAVAADMLAKQTSASDRDAMIDRSIEAVRERLH</sequence>
<evidence type="ECO:0000256" key="16">
    <source>
        <dbReference type="SAM" id="SignalP"/>
    </source>
</evidence>
<evidence type="ECO:0000256" key="1">
    <source>
        <dbReference type="ARBA" id="ARBA00005513"/>
    </source>
</evidence>
<evidence type="ECO:0000256" key="3">
    <source>
        <dbReference type="ARBA" id="ARBA00022547"/>
    </source>
</evidence>
<evidence type="ECO:0000256" key="10">
    <source>
        <dbReference type="ARBA" id="ARBA00025198"/>
    </source>
</evidence>
<evidence type="ECO:0000256" key="11">
    <source>
        <dbReference type="ARBA" id="ARBA00025614"/>
    </source>
</evidence>
<organism evidence="18 20">
    <name type="scientific">Jannaschia seohaensis</name>
    <dbReference type="NCBI Taxonomy" id="475081"/>
    <lineage>
        <taxon>Bacteria</taxon>
        <taxon>Pseudomonadati</taxon>
        <taxon>Pseudomonadota</taxon>
        <taxon>Alphaproteobacteria</taxon>
        <taxon>Rhodobacterales</taxon>
        <taxon>Roseobacteraceae</taxon>
        <taxon>Jannaschia</taxon>
    </lineage>
</organism>
<dbReference type="HAMAP" id="MF_01398">
    <property type="entry name" value="ATP_synth_b_bprime"/>
    <property type="match status" value="1"/>
</dbReference>
<reference evidence="18 20" key="1">
    <citation type="submission" date="2016-10" db="EMBL/GenBank/DDBJ databases">
        <authorList>
            <person name="Cai Z."/>
        </authorList>
    </citation>
    <scope>NUCLEOTIDE SEQUENCE [LARGE SCALE GENOMIC DNA]</scope>
    <source>
        <strain evidence="18 20">DSM 25227</strain>
    </source>
</reference>
<dbReference type="PANTHER" id="PTHR33445">
    <property type="entry name" value="ATP SYNTHASE SUBUNIT B', CHLOROPLASTIC"/>
    <property type="match status" value="1"/>
</dbReference>
<comment type="subunit">
    <text evidence="13">F-type ATPases have 2 components, F(1) - the catalytic core - and F(0) - the membrane proton channel. F(1) has five subunits: alpha(3), beta(3), gamma(1), delta(1), epsilon(1). F(0) has three main subunits: a(1), b(2) and c(10-14). The alpha and beta chains form an alternating ring which encloses part of the gamma chain. F(1) is attached to F(0) by a central stalk formed by the gamma and epsilon chains, while a peripheral stalk is formed by the delta and b chains.</text>
</comment>
<dbReference type="EMBL" id="UETC01000004">
    <property type="protein sequence ID" value="SSA45737.1"/>
    <property type="molecule type" value="Genomic_DNA"/>
</dbReference>
<keyword evidence="4 13" id="KW-0812">Transmembrane</keyword>
<feature type="signal peptide" evidence="16">
    <location>
        <begin position="1"/>
        <end position="17"/>
    </location>
</feature>
<evidence type="ECO:0000256" key="4">
    <source>
        <dbReference type="ARBA" id="ARBA00022692"/>
    </source>
</evidence>
<dbReference type="InterPro" id="IPR050059">
    <property type="entry name" value="ATP_synthase_B_chain"/>
</dbReference>
<dbReference type="EMBL" id="QGDJ01000004">
    <property type="protein sequence ID" value="PWJ19106.1"/>
    <property type="molecule type" value="Genomic_DNA"/>
</dbReference>
<evidence type="ECO:0000256" key="9">
    <source>
        <dbReference type="ARBA" id="ARBA00023310"/>
    </source>
</evidence>
<keyword evidence="16" id="KW-0732">Signal</keyword>
<evidence type="ECO:0000256" key="13">
    <source>
        <dbReference type="HAMAP-Rule" id="MF_01398"/>
    </source>
</evidence>
<evidence type="ECO:0000256" key="7">
    <source>
        <dbReference type="ARBA" id="ARBA00023065"/>
    </source>
</evidence>
<keyword evidence="19" id="KW-1185">Reference proteome</keyword>
<evidence type="ECO:0000256" key="2">
    <source>
        <dbReference type="ARBA" id="ARBA00022448"/>
    </source>
</evidence>
<dbReference type="GO" id="GO:0046961">
    <property type="term" value="F:proton-transporting ATPase activity, rotational mechanism"/>
    <property type="evidence" value="ECO:0007669"/>
    <property type="project" value="TreeGrafter"/>
</dbReference>
<evidence type="ECO:0000256" key="14">
    <source>
        <dbReference type="RuleBase" id="RU003848"/>
    </source>
</evidence>
<reference evidence="17 19" key="2">
    <citation type="submission" date="2018-03" db="EMBL/GenBank/DDBJ databases">
        <title>Genomic Encyclopedia of Archaeal and Bacterial Type Strains, Phase II (KMG-II): from individual species to whole genera.</title>
        <authorList>
            <person name="Goeker M."/>
        </authorList>
    </citation>
    <scope>NUCLEOTIDE SEQUENCE [LARGE SCALE GENOMIC DNA]</scope>
    <source>
        <strain evidence="17 19">DSM 25227</strain>
    </source>
</reference>
<protein>
    <recommendedName>
        <fullName evidence="13">ATP synthase subunit b</fullName>
    </recommendedName>
    <alternativeName>
        <fullName evidence="13">ATP synthase F(0) sector subunit b</fullName>
    </alternativeName>
    <alternativeName>
        <fullName evidence="13">ATPase subunit I</fullName>
    </alternativeName>
    <alternativeName>
        <fullName evidence="13">F-type ATPase subunit b</fullName>
        <shortName evidence="13">F-ATPase subunit b</shortName>
    </alternativeName>
</protein>